<protein>
    <recommendedName>
        <fullName evidence="1">YprB ribonuclease H-like domain-containing protein</fullName>
    </recommendedName>
</protein>
<dbReference type="CDD" id="cd06127">
    <property type="entry name" value="DEDDh"/>
    <property type="match status" value="1"/>
</dbReference>
<dbReference type="Pfam" id="PF13482">
    <property type="entry name" value="RNase_H_2"/>
    <property type="match status" value="1"/>
</dbReference>
<evidence type="ECO:0000313" key="3">
    <source>
        <dbReference type="Proteomes" id="UP000324646"/>
    </source>
</evidence>
<dbReference type="PANTHER" id="PTHR38462:SF1">
    <property type="entry name" value="YPRB RIBONUCLEASE H-LIKE DOMAIN-CONTAINING PROTEIN"/>
    <property type="match status" value="1"/>
</dbReference>
<evidence type="ECO:0000313" key="2">
    <source>
        <dbReference type="EMBL" id="QEK12464.1"/>
    </source>
</evidence>
<organism evidence="2 3">
    <name type="scientific">Crassaminicella thermophila</name>
    <dbReference type="NCBI Taxonomy" id="2599308"/>
    <lineage>
        <taxon>Bacteria</taxon>
        <taxon>Bacillati</taxon>
        <taxon>Bacillota</taxon>
        <taxon>Clostridia</taxon>
        <taxon>Eubacteriales</taxon>
        <taxon>Clostridiaceae</taxon>
        <taxon>Crassaminicella</taxon>
    </lineage>
</organism>
<name>A0A5C0SGD9_CRATE</name>
<dbReference type="SUPFAM" id="SSF53098">
    <property type="entry name" value="Ribonuclease H-like"/>
    <property type="match status" value="1"/>
</dbReference>
<reference evidence="2 3" key="1">
    <citation type="submission" date="2019-07" db="EMBL/GenBank/DDBJ databases">
        <title>Complete genome of Crassaminicella thermophila SY095.</title>
        <authorList>
            <person name="Li X."/>
        </authorList>
    </citation>
    <scope>NUCLEOTIDE SEQUENCE [LARGE SCALE GENOMIC DNA]</scope>
    <source>
        <strain evidence="2 3">SY095</strain>
    </source>
</reference>
<dbReference type="InterPro" id="IPR038720">
    <property type="entry name" value="YprB_RNase_H-like_dom"/>
</dbReference>
<gene>
    <name evidence="2" type="ORF">FQB35_08785</name>
</gene>
<dbReference type="Proteomes" id="UP000324646">
    <property type="component" value="Chromosome"/>
</dbReference>
<dbReference type="OrthoDB" id="9790530at2"/>
<dbReference type="GO" id="GO:0003676">
    <property type="term" value="F:nucleic acid binding"/>
    <property type="evidence" value="ECO:0007669"/>
    <property type="project" value="InterPro"/>
</dbReference>
<evidence type="ECO:0000259" key="1">
    <source>
        <dbReference type="Pfam" id="PF13482"/>
    </source>
</evidence>
<proteinExistence type="predicted"/>
<dbReference type="InterPro" id="IPR012337">
    <property type="entry name" value="RNaseH-like_sf"/>
</dbReference>
<dbReference type="KEGG" id="crs:FQB35_08785"/>
<dbReference type="EMBL" id="CP042243">
    <property type="protein sequence ID" value="QEK12464.1"/>
    <property type="molecule type" value="Genomic_DNA"/>
</dbReference>
<dbReference type="InterPro" id="IPR036397">
    <property type="entry name" value="RNaseH_sf"/>
</dbReference>
<keyword evidence="3" id="KW-1185">Reference proteome</keyword>
<dbReference type="Gene3D" id="3.30.420.10">
    <property type="entry name" value="Ribonuclease H-like superfamily/Ribonuclease H"/>
    <property type="match status" value="1"/>
</dbReference>
<accession>A0A5C0SGD9</accession>
<feature type="domain" description="YprB ribonuclease H-like" evidence="1">
    <location>
        <begin position="45"/>
        <end position="203"/>
    </location>
</feature>
<sequence length="351" mass="41084">MIYYNIFAEIPKGVDILEIIENNLKEIFNLPKNFVSFYKHMNFAIFDIETTGLNPNDDQVILIGLLYLENGNITIKQFFCNNRNEELSLLKSFIKVIKHFDILINYNGNTFDIPFLNKRFLANKINYSIESYKSIDILKLIRKVQKNLNLKNCKLKSIEKYLGIHRNDTISGKESVSLYAQFEKNQNIQLKNTILLHNYDDLYYLGKSLMILDQISHEQIISCFPQVFYTNDNMIYVTNQIIKNGTLYLKGICKNKNIDDYVAYESSFSFEYTKETNTFSITIPLYKGRLSSGSQCLYIDTNDFSFLYSKVSLDARIPKNIILFKIDKKIQTIEIHSFISILIPYIFKKIT</sequence>
<dbReference type="PANTHER" id="PTHR38462">
    <property type="entry name" value="EXONUCLEASE-LIKE PROTEIN"/>
    <property type="match status" value="1"/>
</dbReference>
<dbReference type="AlphaFoldDB" id="A0A5C0SGD9"/>